<evidence type="ECO:0000256" key="5">
    <source>
        <dbReference type="ARBA" id="ARBA00022842"/>
    </source>
</evidence>
<dbReference type="Gene3D" id="3.30.300.90">
    <property type="entry name" value="BolA-like"/>
    <property type="match status" value="1"/>
</dbReference>
<feature type="active site" description="Proton acceptor" evidence="6">
    <location>
        <position position="465"/>
    </location>
</feature>
<evidence type="ECO:0000256" key="7">
    <source>
        <dbReference type="PIRSR" id="PIRSR604808-2"/>
    </source>
</evidence>
<comment type="catalytic activity">
    <reaction evidence="1">
        <text>Exonucleolytic cleavage in the 3'- to 5'-direction to yield nucleoside 5'-phosphates.</text>
        <dbReference type="EC" id="3.1.11.2"/>
    </reaction>
</comment>
<dbReference type="EnsemblMetazoa" id="XM_019915555.1">
    <property type="protein sequence ID" value="XP_019771114.1"/>
    <property type="gene ID" value="LOC109545062"/>
</dbReference>
<dbReference type="NCBIfam" id="TIGR00195">
    <property type="entry name" value="exoDNase_III"/>
    <property type="match status" value="1"/>
</dbReference>
<dbReference type="NCBIfam" id="TIGR00633">
    <property type="entry name" value="xth"/>
    <property type="match status" value="1"/>
</dbReference>
<proteinExistence type="inferred from homology"/>
<dbReference type="InterPro" id="IPR036691">
    <property type="entry name" value="Endo/exonu/phosph_ase_sf"/>
</dbReference>
<evidence type="ECO:0000256" key="4">
    <source>
        <dbReference type="ARBA" id="ARBA00022801"/>
    </source>
</evidence>
<feature type="binding site" evidence="7">
    <location>
        <position position="255"/>
    </location>
    <ligand>
        <name>Mg(2+)</name>
        <dbReference type="ChEBI" id="CHEBI:18420"/>
        <label>1</label>
    </ligand>
</feature>
<keyword evidence="5 7" id="KW-0460">Magnesium</keyword>
<evidence type="ECO:0000256" key="6">
    <source>
        <dbReference type="PIRSR" id="PIRSR604808-1"/>
    </source>
</evidence>
<dbReference type="SUPFAM" id="SSF82657">
    <property type="entry name" value="BolA-like"/>
    <property type="match status" value="1"/>
</dbReference>
<feature type="binding site" evidence="7">
    <location>
        <position position="369"/>
    </location>
    <ligand>
        <name>Mg(2+)</name>
        <dbReference type="ChEBI" id="CHEBI:18420"/>
        <label>1</label>
    </ligand>
</feature>
<evidence type="ECO:0000256" key="1">
    <source>
        <dbReference type="ARBA" id="ARBA00000493"/>
    </source>
</evidence>
<dbReference type="Proteomes" id="UP000019118">
    <property type="component" value="Unassembled WGS sequence"/>
</dbReference>
<dbReference type="GO" id="GO:0046872">
    <property type="term" value="F:metal ion binding"/>
    <property type="evidence" value="ECO:0007669"/>
    <property type="project" value="UniProtKB-KW"/>
</dbReference>
<dbReference type="GO" id="GO:0008081">
    <property type="term" value="F:phosphoric diester hydrolase activity"/>
    <property type="evidence" value="ECO:0007669"/>
    <property type="project" value="TreeGrafter"/>
</dbReference>
<keyword evidence="9" id="KW-0227">DNA damage</keyword>
<reference evidence="13" key="1">
    <citation type="journal article" date="2013" name="Genome Biol.">
        <title>Draft genome of the mountain pine beetle, Dendroctonus ponderosae Hopkins, a major forest pest.</title>
        <authorList>
            <person name="Keeling C.I."/>
            <person name="Yuen M.M."/>
            <person name="Liao N.Y."/>
            <person name="Docking T.R."/>
            <person name="Chan S.K."/>
            <person name="Taylor G.A."/>
            <person name="Palmquist D.L."/>
            <person name="Jackman S.D."/>
            <person name="Nguyen A."/>
            <person name="Li M."/>
            <person name="Henderson H."/>
            <person name="Janes J.K."/>
            <person name="Zhao Y."/>
            <person name="Pandoh P."/>
            <person name="Moore R."/>
            <person name="Sperling F.A."/>
            <person name="Huber D.P."/>
            <person name="Birol I."/>
            <person name="Jones S.J."/>
            <person name="Bohlmann J."/>
        </authorList>
    </citation>
    <scope>NUCLEOTIDE SEQUENCE</scope>
</reference>
<evidence type="ECO:0000256" key="8">
    <source>
        <dbReference type="PIRSR" id="PIRSR604808-3"/>
    </source>
</evidence>
<feature type="compositionally biased region" description="Basic residues" evidence="10">
    <location>
        <begin position="112"/>
        <end position="121"/>
    </location>
</feature>
<dbReference type="PANTHER" id="PTHR22748:SF6">
    <property type="entry name" value="DNA-(APURINIC OR APYRIMIDINIC SITE) ENDONUCLEASE"/>
    <property type="match status" value="1"/>
</dbReference>
<accession>A0AAR5QD11</accession>
<comment type="similarity">
    <text evidence="2 9">Belongs to the DNA repair enzymes AP/ExoA family.</text>
</comment>
<dbReference type="GeneID" id="109545062"/>
<feature type="site" description="Interaction with DNA substrate" evidence="8">
    <location>
        <position position="465"/>
    </location>
</feature>
<dbReference type="GO" id="GO:0008311">
    <property type="term" value="F:double-stranded DNA 3'-5' DNA exonuclease activity"/>
    <property type="evidence" value="ECO:0007669"/>
    <property type="project" value="UniProtKB-EC"/>
</dbReference>
<keyword evidence="7" id="KW-0464">Manganese</keyword>
<evidence type="ECO:0000313" key="13">
    <source>
        <dbReference type="Proteomes" id="UP000019118"/>
    </source>
</evidence>
<dbReference type="FunFam" id="3.60.10.10:FF:000026">
    <property type="entry name" value="Exodeoxyribonuclease III"/>
    <property type="match status" value="1"/>
</dbReference>
<feature type="compositionally biased region" description="Polar residues" evidence="10">
    <location>
        <begin position="188"/>
        <end position="205"/>
    </location>
</feature>
<keyword evidence="13" id="KW-1185">Reference proteome</keyword>
<dbReference type="GO" id="GO:0003677">
    <property type="term" value="F:DNA binding"/>
    <property type="evidence" value="ECO:0007669"/>
    <property type="project" value="InterPro"/>
</dbReference>
<dbReference type="Pfam" id="PF03372">
    <property type="entry name" value="Exo_endo_phos"/>
    <property type="match status" value="1"/>
</dbReference>
<evidence type="ECO:0000313" key="12">
    <source>
        <dbReference type="EnsemblMetazoa" id="XP_019771114.1"/>
    </source>
</evidence>
<dbReference type="InterPro" id="IPR002634">
    <property type="entry name" value="BolA"/>
</dbReference>
<dbReference type="InterPro" id="IPR036065">
    <property type="entry name" value="BolA-like_sf"/>
</dbReference>
<feature type="region of interest" description="Disordered" evidence="10">
    <location>
        <begin position="94"/>
        <end position="205"/>
    </location>
</feature>
<feature type="compositionally biased region" description="Basic and acidic residues" evidence="10">
    <location>
        <begin position="167"/>
        <end position="187"/>
    </location>
</feature>
<dbReference type="KEGG" id="dpa:109545062"/>
<feature type="binding site" evidence="7">
    <location>
        <position position="227"/>
    </location>
    <ligand>
        <name>Mg(2+)</name>
        <dbReference type="ChEBI" id="CHEBI:18420"/>
        <label>1</label>
    </ligand>
</feature>
<comment type="cofactor">
    <cofactor evidence="7 9">
        <name>Mg(2+)</name>
        <dbReference type="ChEBI" id="CHEBI:18420"/>
    </cofactor>
    <cofactor evidence="7 9">
        <name>Mn(2+)</name>
        <dbReference type="ChEBI" id="CHEBI:29035"/>
    </cofactor>
    <text evidence="7 9">Probably binds two magnesium or manganese ions per subunit.</text>
</comment>
<dbReference type="GO" id="GO:0005634">
    <property type="term" value="C:nucleus"/>
    <property type="evidence" value="ECO:0007669"/>
    <property type="project" value="TreeGrafter"/>
</dbReference>
<evidence type="ECO:0000259" key="11">
    <source>
        <dbReference type="Pfam" id="PF03372"/>
    </source>
</evidence>
<name>A0AAR5QD11_DENPD</name>
<feature type="domain" description="Endonuclease/exonuclease/phosphatase" evidence="11">
    <location>
        <begin position="225"/>
        <end position="465"/>
    </location>
</feature>
<dbReference type="AlphaFoldDB" id="A0AAR5QD11"/>
<dbReference type="InterPro" id="IPR004808">
    <property type="entry name" value="AP_endonuc_1"/>
</dbReference>
<feature type="site" description="Transition state stabilizer" evidence="8">
    <location>
        <position position="369"/>
    </location>
</feature>
<reference evidence="12" key="2">
    <citation type="submission" date="2024-08" db="UniProtKB">
        <authorList>
            <consortium name="EnsemblMetazoa"/>
        </authorList>
    </citation>
    <scope>IDENTIFICATION</scope>
</reference>
<feature type="compositionally biased region" description="Basic and acidic residues" evidence="10">
    <location>
        <begin position="149"/>
        <end position="159"/>
    </location>
</feature>
<dbReference type="Pfam" id="PF01722">
    <property type="entry name" value="BolA"/>
    <property type="match status" value="1"/>
</dbReference>
<dbReference type="Gene3D" id="3.60.10.10">
    <property type="entry name" value="Endonuclease/exonuclease/phosphatase"/>
    <property type="match status" value="1"/>
</dbReference>
<feature type="active site" description="Proton donor/acceptor" evidence="6">
    <location>
        <position position="367"/>
    </location>
</feature>
<dbReference type="GO" id="GO:0006284">
    <property type="term" value="P:base-excision repair"/>
    <property type="evidence" value="ECO:0007669"/>
    <property type="project" value="TreeGrafter"/>
</dbReference>
<sequence length="474" mass="53729">MIHPKFSIRALLNIIRTLDYQMSTFGQPVEAAITSKLQSSLAPSYLKIINESYMHNVSKGAETHFKVIVVTEKFNNLSLIKVISACRSEFKMPPKKALTKKVAEEDEASPAKQRRVLRPRKKNPEEKPIVNEPTVKQKAPKQPKYTVKNPEEAKSDKKTNSKIKSKSRTEENSIEGVPKRKEKEKTATEIQSSLSNPPETKGKNINVSCSKKSAKGKSFNLKITSWNVSGLRAWLKKDGLTSMLHEQPDVFCIQETKCSESKLPKEIQKVNGYHSYWCSSKKEGYAGVGVLSKIEPLNVMYGIKDQAHDEEGRCITLEFDTFYVINVYVPNAGRGLKTISKRLEWNSLFKRYVKALDDTKPVILCGDMNVAHTEIDLTNPKTNKNNAGFTQQERDGMSDFLQDGYVDSFRFLYPDVTNVYTFWSYMGNARAKNIGWRLDYFIISESLKEKVCDSTVASEVYGSDHCPINLFISI</sequence>
<feature type="active site" evidence="6">
    <location>
        <position position="328"/>
    </location>
</feature>
<evidence type="ECO:0000256" key="9">
    <source>
        <dbReference type="RuleBase" id="RU362131"/>
    </source>
</evidence>
<dbReference type="PROSITE" id="PS51435">
    <property type="entry name" value="AP_NUCLEASE_F1_4"/>
    <property type="match status" value="1"/>
</dbReference>
<feature type="binding site" evidence="7">
    <location>
        <position position="464"/>
    </location>
    <ligand>
        <name>Mg(2+)</name>
        <dbReference type="ChEBI" id="CHEBI:18420"/>
        <label>1</label>
    </ligand>
</feature>
<organism evidence="12 13">
    <name type="scientific">Dendroctonus ponderosae</name>
    <name type="common">Mountain pine beetle</name>
    <dbReference type="NCBI Taxonomy" id="77166"/>
    <lineage>
        <taxon>Eukaryota</taxon>
        <taxon>Metazoa</taxon>
        <taxon>Ecdysozoa</taxon>
        <taxon>Arthropoda</taxon>
        <taxon>Hexapoda</taxon>
        <taxon>Insecta</taxon>
        <taxon>Pterygota</taxon>
        <taxon>Neoptera</taxon>
        <taxon>Endopterygota</taxon>
        <taxon>Coleoptera</taxon>
        <taxon>Polyphaga</taxon>
        <taxon>Cucujiformia</taxon>
        <taxon>Curculionidae</taxon>
        <taxon>Scolytinae</taxon>
        <taxon>Dendroctonus</taxon>
    </lineage>
</organism>
<evidence type="ECO:0000256" key="3">
    <source>
        <dbReference type="ARBA" id="ARBA00022723"/>
    </source>
</evidence>
<protein>
    <recommendedName>
        <fullName evidence="9">DNA-(apurinic or apyrimidinic site) endonuclease</fullName>
        <ecNumber evidence="9">3.1.-.-</ecNumber>
    </recommendedName>
</protein>
<dbReference type="PANTHER" id="PTHR22748">
    <property type="entry name" value="AP ENDONUCLEASE"/>
    <property type="match status" value="1"/>
</dbReference>
<feature type="binding site" evidence="7">
    <location>
        <position position="367"/>
    </location>
    <ligand>
        <name>Mg(2+)</name>
        <dbReference type="ChEBI" id="CHEBI:18420"/>
        <label>1</label>
    </ligand>
</feature>
<evidence type="ECO:0000256" key="2">
    <source>
        <dbReference type="ARBA" id="ARBA00007092"/>
    </source>
</evidence>
<evidence type="ECO:0000256" key="10">
    <source>
        <dbReference type="SAM" id="MobiDB-lite"/>
    </source>
</evidence>
<keyword evidence="9" id="KW-0234">DNA repair</keyword>
<dbReference type="PROSITE" id="PS00726">
    <property type="entry name" value="AP_NUCLEASE_F1_1"/>
    <property type="match status" value="1"/>
</dbReference>
<dbReference type="SUPFAM" id="SSF56219">
    <property type="entry name" value="DNase I-like"/>
    <property type="match status" value="1"/>
</dbReference>
<keyword evidence="4" id="KW-0378">Hydrolase</keyword>
<feature type="binding site" evidence="7">
    <location>
        <position position="465"/>
    </location>
    <ligand>
        <name>Mg(2+)</name>
        <dbReference type="ChEBI" id="CHEBI:18420"/>
        <label>1</label>
    </ligand>
</feature>
<dbReference type="EC" id="3.1.-.-" evidence="9"/>
<dbReference type="CDD" id="cd09087">
    <property type="entry name" value="Ape1-like_AP-endo"/>
    <property type="match status" value="1"/>
</dbReference>
<dbReference type="GO" id="GO:0003906">
    <property type="term" value="F:DNA-(apurinic or apyrimidinic site) endonuclease activity"/>
    <property type="evidence" value="ECO:0007669"/>
    <property type="project" value="TreeGrafter"/>
</dbReference>
<dbReference type="InterPro" id="IPR005135">
    <property type="entry name" value="Endo/exonuclease/phosphatase"/>
</dbReference>
<keyword evidence="3 7" id="KW-0479">Metal-binding</keyword>
<dbReference type="InterPro" id="IPR020847">
    <property type="entry name" value="AP_endonuclease_F1_BS"/>
</dbReference>
<feature type="site" description="Important for catalytic activity" evidence="8">
    <location>
        <position position="439"/>
    </location>
</feature>